<feature type="compositionally biased region" description="Low complexity" evidence="1">
    <location>
        <begin position="242"/>
        <end position="266"/>
    </location>
</feature>
<name>A0AA39CG68_9EURO</name>
<keyword evidence="4" id="KW-1185">Reference proteome</keyword>
<dbReference type="Pfam" id="PF13424">
    <property type="entry name" value="TPR_12"/>
    <property type="match status" value="1"/>
</dbReference>
<evidence type="ECO:0000256" key="1">
    <source>
        <dbReference type="SAM" id="MobiDB-lite"/>
    </source>
</evidence>
<evidence type="ECO:0000313" key="4">
    <source>
        <dbReference type="Proteomes" id="UP001172673"/>
    </source>
</evidence>
<comment type="caution">
    <text evidence="3">The sequence shown here is derived from an EMBL/GenBank/DDBJ whole genome shotgun (WGS) entry which is preliminary data.</text>
</comment>
<organism evidence="3 4">
    <name type="scientific">Cladophialophora chaetospira</name>
    <dbReference type="NCBI Taxonomy" id="386627"/>
    <lineage>
        <taxon>Eukaryota</taxon>
        <taxon>Fungi</taxon>
        <taxon>Dikarya</taxon>
        <taxon>Ascomycota</taxon>
        <taxon>Pezizomycotina</taxon>
        <taxon>Eurotiomycetes</taxon>
        <taxon>Chaetothyriomycetidae</taxon>
        <taxon>Chaetothyriales</taxon>
        <taxon>Herpotrichiellaceae</taxon>
        <taxon>Cladophialophora</taxon>
    </lineage>
</organism>
<proteinExistence type="predicted"/>
<feature type="region of interest" description="Disordered" evidence="1">
    <location>
        <begin position="236"/>
        <end position="266"/>
    </location>
</feature>
<reference evidence="3" key="1">
    <citation type="submission" date="2022-10" db="EMBL/GenBank/DDBJ databases">
        <title>Culturing micro-colonial fungi from biological soil crusts in the Mojave desert and describing Neophaeococcomyces mojavensis, and introducing the new genera and species Taxawa tesnikishii.</title>
        <authorList>
            <person name="Kurbessoian T."/>
            <person name="Stajich J.E."/>
        </authorList>
    </citation>
    <scope>NUCLEOTIDE SEQUENCE</scope>
    <source>
        <strain evidence="3">TK_41</strain>
    </source>
</reference>
<dbReference type="SUPFAM" id="SSF48452">
    <property type="entry name" value="TPR-like"/>
    <property type="match status" value="1"/>
</dbReference>
<accession>A0AA39CG68</accession>
<gene>
    <name evidence="3" type="ORF">H2200_008966</name>
</gene>
<dbReference type="AlphaFoldDB" id="A0AA39CG68"/>
<feature type="domain" description="Clr5" evidence="2">
    <location>
        <begin position="10"/>
        <end position="61"/>
    </location>
</feature>
<protein>
    <recommendedName>
        <fullName evidence="2">Clr5 domain-containing protein</fullName>
    </recommendedName>
</protein>
<sequence>MAGDRSPQPSKEAWEAWKPEIHRWYLLENWTCVDIQKALGGHHFSVSERQIKNRLSEWKFERKKTPYNLYLAMSVIADYHRAGGVEVEFEVPKRETRVSYSVQKVKKECERVKKRYDNPEKHLEPLKWPTLYDAQTILQEADISWRERGLPVQQTLITGFPPNNDVVPWNGQYHDLPPRHHPSKMEVNIVLQHECTSTATPSFRSTSLLTKSPTDLSVSNYQHSQAFQTLQIANGRPTTYTPQSEESPPSLPSPKSESSLSSSCQSPISPVFGQELKAPSSAHTMKPICVRQSVPQRSRMPISPASLVRSPPIKMEQLPPSWALPMDEIPAPRKVGLFKKTNSTFSICRRCEPPHSHSDFDFSGAIDSLENQSSVIKQESFDQAEFFDESSLDQDVSPEDHKLTASRWAAPYYMQYVSNFSEADLQRTKDRSMNALWYALEHKSEWILPCLSWTVLILGQTERMNQLAEFLQASREVINRHQDYKDSFIYDVPFRYCWAWASNNEEEMVEAGNCLGRSHDQIRTIWGEDHPNFFVSGYLYAFHLIRQGHFKKAIQLLTKQLAVCEDKMGRHDLLTISCLSVVSRAHAEMENFGQARYYLRKAVKATQYLEEAITHPEIHRPVLQRFRLSLLARHAELMFHLDDYLDAEKQLWSVLRVRGQRYGLKAVDTWNAAHGLGYVLQNTGQEGVWEELHDYMRKGNDWEQLRDWCRQSGEMSPPPPPKPPLWWPFTLAVQKRLAAEVESPPPNTETHQTCALPPVSPNRAHATFAPMANG</sequence>
<dbReference type="Proteomes" id="UP001172673">
    <property type="component" value="Unassembled WGS sequence"/>
</dbReference>
<dbReference type="Pfam" id="PF14420">
    <property type="entry name" value="Clr5"/>
    <property type="match status" value="1"/>
</dbReference>
<dbReference type="InterPro" id="IPR025676">
    <property type="entry name" value="Clr5_dom"/>
</dbReference>
<evidence type="ECO:0000259" key="2">
    <source>
        <dbReference type="Pfam" id="PF14420"/>
    </source>
</evidence>
<dbReference type="EMBL" id="JAPDRK010000013">
    <property type="protein sequence ID" value="KAJ9606955.1"/>
    <property type="molecule type" value="Genomic_DNA"/>
</dbReference>
<evidence type="ECO:0000313" key="3">
    <source>
        <dbReference type="EMBL" id="KAJ9606955.1"/>
    </source>
</evidence>
<dbReference type="InterPro" id="IPR011990">
    <property type="entry name" value="TPR-like_helical_dom_sf"/>
</dbReference>
<dbReference type="Gene3D" id="1.25.40.10">
    <property type="entry name" value="Tetratricopeptide repeat domain"/>
    <property type="match status" value="1"/>
</dbReference>